<dbReference type="InterPro" id="IPR036390">
    <property type="entry name" value="WH_DNA-bd_sf"/>
</dbReference>
<dbReference type="RefSeq" id="WP_159806799.1">
    <property type="nucleotide sequence ID" value="NZ_BLJE01000002.1"/>
</dbReference>
<evidence type="ECO:0000313" key="6">
    <source>
        <dbReference type="EMBL" id="GFE65118.1"/>
    </source>
</evidence>
<evidence type="ECO:0000313" key="7">
    <source>
        <dbReference type="Proteomes" id="UP000436822"/>
    </source>
</evidence>
<organism evidence="6 7">
    <name type="scientific">Litoreibacter roseus</name>
    <dbReference type="NCBI Taxonomy" id="2601869"/>
    <lineage>
        <taxon>Bacteria</taxon>
        <taxon>Pseudomonadati</taxon>
        <taxon>Pseudomonadota</taxon>
        <taxon>Alphaproteobacteria</taxon>
        <taxon>Rhodobacterales</taxon>
        <taxon>Roseobacteraceae</taxon>
        <taxon>Litoreibacter</taxon>
    </lineage>
</organism>
<reference evidence="6 7" key="1">
    <citation type="submission" date="2019-12" db="EMBL/GenBank/DDBJ databases">
        <title>Litoreibacter badius sp. nov., a novel bacteriochlorophyll a-containing bacterium in the genus Litoreibacter.</title>
        <authorList>
            <person name="Kanamuro M."/>
            <person name="Takabe Y."/>
            <person name="Mori K."/>
            <person name="Takaichi S."/>
            <person name="Hanada S."/>
        </authorList>
    </citation>
    <scope>NUCLEOTIDE SEQUENCE [LARGE SCALE GENOMIC DNA]</scope>
    <source>
        <strain evidence="6 7">K6</strain>
    </source>
</reference>
<dbReference type="InterPro" id="IPR058163">
    <property type="entry name" value="LysR-type_TF_proteobact-type"/>
</dbReference>
<dbReference type="InterPro" id="IPR005119">
    <property type="entry name" value="LysR_subst-bd"/>
</dbReference>
<dbReference type="Pfam" id="PF00126">
    <property type="entry name" value="HTH_1"/>
    <property type="match status" value="1"/>
</dbReference>
<dbReference type="InterPro" id="IPR000847">
    <property type="entry name" value="LysR_HTH_N"/>
</dbReference>
<feature type="domain" description="HTH lysR-type" evidence="5">
    <location>
        <begin position="1"/>
        <end position="60"/>
    </location>
</feature>
<dbReference type="Gene3D" id="1.10.10.10">
    <property type="entry name" value="Winged helix-like DNA-binding domain superfamily/Winged helix DNA-binding domain"/>
    <property type="match status" value="1"/>
</dbReference>
<keyword evidence="4" id="KW-0804">Transcription</keyword>
<evidence type="ECO:0000256" key="4">
    <source>
        <dbReference type="ARBA" id="ARBA00023163"/>
    </source>
</evidence>
<protein>
    <submittedName>
        <fullName evidence="6">LysR family transcriptional regulator</fullName>
    </submittedName>
</protein>
<keyword evidence="3" id="KW-0238">DNA-binding</keyword>
<dbReference type="GO" id="GO:0006351">
    <property type="term" value="P:DNA-templated transcription"/>
    <property type="evidence" value="ECO:0007669"/>
    <property type="project" value="TreeGrafter"/>
</dbReference>
<evidence type="ECO:0000256" key="1">
    <source>
        <dbReference type="ARBA" id="ARBA00009437"/>
    </source>
</evidence>
<dbReference type="Pfam" id="PF03466">
    <property type="entry name" value="LysR_substrate"/>
    <property type="match status" value="1"/>
</dbReference>
<proteinExistence type="inferred from homology"/>
<sequence length="297" mass="33258">MQNDWNDLQIFLALERAGTARAAGERLKVSHSTVSRRLTAMEERFGTKLFDRTPDGFIPNASGARILARAQQIEAEMMELERFVVGNDIRLQGDIRLTAPPPVTEYLLLPMLEQFRDKYPLITIELHSTFGQADLSRRDADLAIRFSEKPDDHLVGRRLPEFRETVYASPDYIAAHWDGETPIDPAWIGWHEDGPLSLRARTANFPEAPTDWRMPDLNLHARAAVAGFGMASLPCMMGDVMDGIIRVPGATSTNSYPGWLLTHPDLRRMERVRVFAKFLAEQIVARSDFIGGSAGAG</sequence>
<accession>A0A6N6JIK2</accession>
<comment type="similarity">
    <text evidence="1">Belongs to the LysR transcriptional regulatory family.</text>
</comment>
<dbReference type="PROSITE" id="PS50931">
    <property type="entry name" value="HTH_LYSR"/>
    <property type="match status" value="1"/>
</dbReference>
<dbReference type="GO" id="GO:0003700">
    <property type="term" value="F:DNA-binding transcription factor activity"/>
    <property type="evidence" value="ECO:0007669"/>
    <property type="project" value="InterPro"/>
</dbReference>
<evidence type="ECO:0000256" key="2">
    <source>
        <dbReference type="ARBA" id="ARBA00023015"/>
    </source>
</evidence>
<evidence type="ECO:0000256" key="3">
    <source>
        <dbReference type="ARBA" id="ARBA00023125"/>
    </source>
</evidence>
<name>A0A6N6JIK2_9RHOB</name>
<dbReference type="Gene3D" id="3.40.190.290">
    <property type="match status" value="1"/>
</dbReference>
<comment type="caution">
    <text evidence="6">The sequence shown here is derived from an EMBL/GenBank/DDBJ whole genome shotgun (WGS) entry which is preliminary data.</text>
</comment>
<dbReference type="OrthoDB" id="9796526at2"/>
<dbReference type="InterPro" id="IPR036388">
    <property type="entry name" value="WH-like_DNA-bd_sf"/>
</dbReference>
<keyword evidence="7" id="KW-1185">Reference proteome</keyword>
<keyword evidence="2" id="KW-0805">Transcription regulation</keyword>
<dbReference type="EMBL" id="BLJE01000002">
    <property type="protein sequence ID" value="GFE65118.1"/>
    <property type="molecule type" value="Genomic_DNA"/>
</dbReference>
<gene>
    <name evidence="6" type="ORF">KIN_21920</name>
</gene>
<dbReference type="PANTHER" id="PTHR30537:SF3">
    <property type="entry name" value="TRANSCRIPTIONAL REGULATORY PROTEIN"/>
    <property type="match status" value="1"/>
</dbReference>
<dbReference type="PANTHER" id="PTHR30537">
    <property type="entry name" value="HTH-TYPE TRANSCRIPTIONAL REGULATOR"/>
    <property type="match status" value="1"/>
</dbReference>
<dbReference type="SUPFAM" id="SSF53850">
    <property type="entry name" value="Periplasmic binding protein-like II"/>
    <property type="match status" value="1"/>
</dbReference>
<dbReference type="Proteomes" id="UP000436822">
    <property type="component" value="Unassembled WGS sequence"/>
</dbReference>
<dbReference type="SUPFAM" id="SSF46785">
    <property type="entry name" value="Winged helix' DNA-binding domain"/>
    <property type="match status" value="1"/>
</dbReference>
<evidence type="ECO:0000259" key="5">
    <source>
        <dbReference type="PROSITE" id="PS50931"/>
    </source>
</evidence>
<dbReference type="GO" id="GO:0043565">
    <property type="term" value="F:sequence-specific DNA binding"/>
    <property type="evidence" value="ECO:0007669"/>
    <property type="project" value="TreeGrafter"/>
</dbReference>
<dbReference type="AlphaFoldDB" id="A0A6N6JIK2"/>